<feature type="signal peptide" evidence="1">
    <location>
        <begin position="1"/>
        <end position="20"/>
    </location>
</feature>
<name>A0AAV8QGH0_ENSVE</name>
<dbReference type="AlphaFoldDB" id="A0AAV8QGH0"/>
<comment type="caution">
    <text evidence="3">The sequence shown here is derived from an EMBL/GenBank/DDBJ whole genome shotgun (WGS) entry which is preliminary data.</text>
</comment>
<keyword evidence="4" id="KW-1185">Reference proteome</keyword>
<dbReference type="Pfam" id="PF05922">
    <property type="entry name" value="Inhibitor_I9"/>
    <property type="match status" value="1"/>
</dbReference>
<evidence type="ECO:0000259" key="2">
    <source>
        <dbReference type="Pfam" id="PF05922"/>
    </source>
</evidence>
<evidence type="ECO:0000256" key="1">
    <source>
        <dbReference type="SAM" id="SignalP"/>
    </source>
</evidence>
<evidence type="ECO:0000313" key="3">
    <source>
        <dbReference type="EMBL" id="KAJ8479089.1"/>
    </source>
</evidence>
<dbReference type="InterPro" id="IPR037045">
    <property type="entry name" value="S8pro/Inhibitor_I9_sf"/>
</dbReference>
<dbReference type="PANTHER" id="PTHR48222">
    <property type="entry name" value="PROTEINASE INHIBITOR, PROPEPTIDE"/>
    <property type="match status" value="1"/>
</dbReference>
<organism evidence="3 4">
    <name type="scientific">Ensete ventricosum</name>
    <name type="common">Abyssinian banana</name>
    <name type="synonym">Musa ensete</name>
    <dbReference type="NCBI Taxonomy" id="4639"/>
    <lineage>
        <taxon>Eukaryota</taxon>
        <taxon>Viridiplantae</taxon>
        <taxon>Streptophyta</taxon>
        <taxon>Embryophyta</taxon>
        <taxon>Tracheophyta</taxon>
        <taxon>Spermatophyta</taxon>
        <taxon>Magnoliopsida</taxon>
        <taxon>Liliopsida</taxon>
        <taxon>Zingiberales</taxon>
        <taxon>Musaceae</taxon>
        <taxon>Ensete</taxon>
    </lineage>
</organism>
<keyword evidence="1" id="KW-0732">Signal</keyword>
<reference evidence="3 4" key="1">
    <citation type="submission" date="2022-12" db="EMBL/GenBank/DDBJ databases">
        <title>Chromosome-scale assembly of the Ensete ventricosum genome.</title>
        <authorList>
            <person name="Dussert Y."/>
            <person name="Stocks J."/>
            <person name="Wendawek A."/>
            <person name="Woldeyes F."/>
            <person name="Nichols R.A."/>
            <person name="Borrell J.S."/>
        </authorList>
    </citation>
    <scope>NUCLEOTIDE SEQUENCE [LARGE SCALE GENOMIC DNA]</scope>
    <source>
        <strain evidence="4">cv. Maze</strain>
        <tissue evidence="3">Seeds</tissue>
    </source>
</reference>
<dbReference type="Proteomes" id="UP001222027">
    <property type="component" value="Unassembled WGS sequence"/>
</dbReference>
<dbReference type="InterPro" id="IPR010259">
    <property type="entry name" value="S8pro/Inhibitor_I9"/>
</dbReference>
<dbReference type="Gene3D" id="3.30.70.80">
    <property type="entry name" value="Peptidase S8 propeptide/proteinase inhibitor I9"/>
    <property type="match status" value="1"/>
</dbReference>
<protein>
    <recommendedName>
        <fullName evidence="2">Inhibitor I9 domain-containing protein</fullName>
    </recommendedName>
</protein>
<accession>A0AAV8QGH0</accession>
<evidence type="ECO:0000313" key="4">
    <source>
        <dbReference type="Proteomes" id="UP001222027"/>
    </source>
</evidence>
<proteinExistence type="predicted"/>
<sequence>MERHVVVFLALFTCFASSLSSYCDDDYDYDSSIAPVGDTAVAPAPASSAGSYIVVVEWPKGEKPQHFTIRVLASILGSEEAATKALIRVYDHAFTGFQAHLTPRQASALMKQPGVLQIFPDSKLDIF</sequence>
<dbReference type="EMBL" id="JAQQAF010000006">
    <property type="protein sequence ID" value="KAJ8479089.1"/>
    <property type="molecule type" value="Genomic_DNA"/>
</dbReference>
<gene>
    <name evidence="3" type="ORF">OPV22_022816</name>
</gene>
<feature type="chain" id="PRO_5043843711" description="Inhibitor I9 domain-containing protein" evidence="1">
    <location>
        <begin position="21"/>
        <end position="127"/>
    </location>
</feature>
<dbReference type="PANTHER" id="PTHR48222:SF4">
    <property type="entry name" value="PROTEINASE INHIBITOR, PROPEPTIDE"/>
    <property type="match status" value="1"/>
</dbReference>
<feature type="domain" description="Inhibitor I9" evidence="2">
    <location>
        <begin position="52"/>
        <end position="125"/>
    </location>
</feature>